<protein>
    <submittedName>
        <fullName evidence="16">Sphingomyelin phosphodiesterase</fullName>
    </submittedName>
</protein>
<evidence type="ECO:0000259" key="15">
    <source>
        <dbReference type="PROSITE" id="PS50015"/>
    </source>
</evidence>
<comment type="cofactor">
    <cofactor evidence="1">
        <name>Zn(2+)</name>
        <dbReference type="ChEBI" id="CHEBI:29105"/>
    </cofactor>
</comment>
<dbReference type="GO" id="GO:0005764">
    <property type="term" value="C:lysosome"/>
    <property type="evidence" value="ECO:0007669"/>
    <property type="project" value="TreeGrafter"/>
</dbReference>
<evidence type="ECO:0000256" key="7">
    <source>
        <dbReference type="ARBA" id="ARBA00022801"/>
    </source>
</evidence>
<sequence>MARQQSLVRGVLCAVAVLQALHAVAAAPRNVTVTDNDKYVVANGGGASQVEDVEIGNRAGVLGQAAQAVGNAFVAKGKCLVCLAATGLIQTKVRQGATEEEVATTLTEQCKLYRIQEPAVCDGVIKLFAPEVVYIVNHTDLSPNEICSYAFTDDCGDEFDRNHDWKVELPARPKPPVQPERAPKADAPRLKLLQLSDTHVDPHYKVGSLADCGLPLCCRATSGRVENGKRTAGPWGDYGRCDAPVALLENTLQHIARTHPDLDGILWTGDLQPHDIWNQTREESLHILRLTTDMILRTFPGVPVFPALGNHEAVPVNSFAPSSVTGRFSMSWLYDEVASQWSHWLPANQSGLVRRGAFYSVLFKPGLRVVSINTNFCNDKNWWLLLNSDDPDQELHWLVEELERAESAGEKVLIVGHIPPGTPECRSVWSRNLDEILLRYESTVSGLFFGHNHWDEFQLFFDRSNPDKLRPYAVAYVSPSVTPYEKPNPAYRIYYVDGEHPNTTYSVVDHDTWTMDLKAANRDGTPQWLRLYSARRAYDMPSLTPSSWTRLVRDMATNDNLFDAFYRNYYRGSAERPPCDNQCRRKILCQQLQGRSRDTAPCQVCLGGWFEGKPGRFGNRWVGRPLVGIAKNTAHELILPVEISRENVPEVRMKATGASSTEEPEVTSSPPPPPSSTSNSSKPGMGLVFVVLALSSAWSFGRYL</sequence>
<evidence type="ECO:0000256" key="4">
    <source>
        <dbReference type="ARBA" id="ARBA00022525"/>
    </source>
</evidence>
<dbReference type="InterPro" id="IPR004843">
    <property type="entry name" value="Calcineurin-like_PHP"/>
</dbReference>
<dbReference type="GO" id="GO:0016020">
    <property type="term" value="C:membrane"/>
    <property type="evidence" value="ECO:0007669"/>
    <property type="project" value="GOC"/>
</dbReference>
<dbReference type="PROSITE" id="PS50015">
    <property type="entry name" value="SAP_B"/>
    <property type="match status" value="1"/>
</dbReference>
<dbReference type="GO" id="GO:0006685">
    <property type="term" value="P:sphingomyelin catabolic process"/>
    <property type="evidence" value="ECO:0007669"/>
    <property type="project" value="TreeGrafter"/>
</dbReference>
<comment type="caution">
    <text evidence="16">The sequence shown here is derived from an EMBL/GenBank/DDBJ whole genome shotgun (WGS) entry which is preliminary data.</text>
</comment>
<dbReference type="Proteomes" id="UP001219518">
    <property type="component" value="Unassembled WGS sequence"/>
</dbReference>
<dbReference type="InterPro" id="IPR029052">
    <property type="entry name" value="Metallo-depent_PP-like"/>
</dbReference>
<evidence type="ECO:0000313" key="17">
    <source>
        <dbReference type="Proteomes" id="UP001219518"/>
    </source>
</evidence>
<keyword evidence="4" id="KW-0964">Secreted</keyword>
<evidence type="ECO:0000256" key="10">
    <source>
        <dbReference type="ARBA" id="ARBA00023180"/>
    </source>
</evidence>
<dbReference type="InterPro" id="IPR011001">
    <property type="entry name" value="Saposin-like"/>
</dbReference>
<evidence type="ECO:0000256" key="12">
    <source>
        <dbReference type="ARBA" id="ARBA00047268"/>
    </source>
</evidence>
<feature type="region of interest" description="Disordered" evidence="13">
    <location>
        <begin position="650"/>
        <end position="681"/>
    </location>
</feature>
<evidence type="ECO:0000313" key="16">
    <source>
        <dbReference type="EMBL" id="KAK3932526.1"/>
    </source>
</evidence>
<organism evidence="16 17">
    <name type="scientific">Frankliniella fusca</name>
    <dbReference type="NCBI Taxonomy" id="407009"/>
    <lineage>
        <taxon>Eukaryota</taxon>
        <taxon>Metazoa</taxon>
        <taxon>Ecdysozoa</taxon>
        <taxon>Arthropoda</taxon>
        <taxon>Hexapoda</taxon>
        <taxon>Insecta</taxon>
        <taxon>Pterygota</taxon>
        <taxon>Neoptera</taxon>
        <taxon>Paraneoptera</taxon>
        <taxon>Thysanoptera</taxon>
        <taxon>Terebrantia</taxon>
        <taxon>Thripoidea</taxon>
        <taxon>Thripidae</taxon>
        <taxon>Frankliniella</taxon>
    </lineage>
</organism>
<accession>A0AAE1LTY2</accession>
<dbReference type="GO" id="GO:0046513">
    <property type="term" value="P:ceramide biosynthetic process"/>
    <property type="evidence" value="ECO:0007669"/>
    <property type="project" value="TreeGrafter"/>
</dbReference>
<comment type="catalytic activity">
    <reaction evidence="12">
        <text>a sphingomyelin + H2O = phosphocholine + an N-acylsphing-4-enine + H(+)</text>
        <dbReference type="Rhea" id="RHEA:19253"/>
        <dbReference type="ChEBI" id="CHEBI:15377"/>
        <dbReference type="ChEBI" id="CHEBI:15378"/>
        <dbReference type="ChEBI" id="CHEBI:17636"/>
        <dbReference type="ChEBI" id="CHEBI:52639"/>
        <dbReference type="ChEBI" id="CHEBI:295975"/>
        <dbReference type="EC" id="3.1.4.12"/>
    </reaction>
    <physiologicalReaction direction="left-to-right" evidence="12">
        <dbReference type="Rhea" id="RHEA:19254"/>
    </physiologicalReaction>
</comment>
<keyword evidence="7" id="KW-0378">Hydrolase</keyword>
<feature type="chain" id="PRO_5041923401" evidence="14">
    <location>
        <begin position="27"/>
        <end position="704"/>
    </location>
</feature>
<dbReference type="PANTHER" id="PTHR10340:SF34">
    <property type="entry name" value="SPHINGOMYELIN PHOSPHODIESTERASE"/>
    <property type="match status" value="1"/>
</dbReference>
<evidence type="ECO:0000256" key="8">
    <source>
        <dbReference type="ARBA" id="ARBA00022833"/>
    </source>
</evidence>
<evidence type="ECO:0000256" key="13">
    <source>
        <dbReference type="SAM" id="MobiDB-lite"/>
    </source>
</evidence>
<dbReference type="GO" id="GO:0005615">
    <property type="term" value="C:extracellular space"/>
    <property type="evidence" value="ECO:0007669"/>
    <property type="project" value="TreeGrafter"/>
</dbReference>
<evidence type="ECO:0000256" key="2">
    <source>
        <dbReference type="ARBA" id="ARBA00004613"/>
    </source>
</evidence>
<comment type="similarity">
    <text evidence="3">Belongs to the acid sphingomyelinase family.</text>
</comment>
<gene>
    <name evidence="16" type="ORF">KUF71_012984</name>
</gene>
<evidence type="ECO:0000256" key="6">
    <source>
        <dbReference type="ARBA" id="ARBA00022729"/>
    </source>
</evidence>
<feature type="domain" description="Saposin B-type" evidence="15">
    <location>
        <begin position="75"/>
        <end position="159"/>
    </location>
</feature>
<name>A0AAE1LTY2_9NEOP</name>
<evidence type="ECO:0000256" key="11">
    <source>
        <dbReference type="ARBA" id="ARBA00023295"/>
    </source>
</evidence>
<dbReference type="InterPro" id="IPR008139">
    <property type="entry name" value="SaposinB_dom"/>
</dbReference>
<dbReference type="Pfam" id="PF00149">
    <property type="entry name" value="Metallophos"/>
    <property type="match status" value="1"/>
</dbReference>
<dbReference type="FunFam" id="3.60.21.10:FF:000077">
    <property type="entry name" value="Sphingomyelin phosphodiesterase"/>
    <property type="match status" value="1"/>
</dbReference>
<evidence type="ECO:0000256" key="1">
    <source>
        <dbReference type="ARBA" id="ARBA00001947"/>
    </source>
</evidence>
<keyword evidence="5" id="KW-0479">Metal-binding</keyword>
<dbReference type="SUPFAM" id="SSF56300">
    <property type="entry name" value="Metallo-dependent phosphatases"/>
    <property type="match status" value="1"/>
</dbReference>
<evidence type="ECO:0000256" key="3">
    <source>
        <dbReference type="ARBA" id="ARBA00008234"/>
    </source>
</evidence>
<dbReference type="PANTHER" id="PTHR10340">
    <property type="entry name" value="SPHINGOMYELIN PHOSPHODIESTERASE"/>
    <property type="match status" value="1"/>
</dbReference>
<keyword evidence="10" id="KW-0325">Glycoprotein</keyword>
<dbReference type="GO" id="GO:0061750">
    <property type="term" value="F:acid sphingomyelin phosphodiesterase activity"/>
    <property type="evidence" value="ECO:0007669"/>
    <property type="project" value="TreeGrafter"/>
</dbReference>
<proteinExistence type="inferred from homology"/>
<dbReference type="Gene3D" id="1.10.225.10">
    <property type="entry name" value="Saposin-like"/>
    <property type="match status" value="1"/>
</dbReference>
<dbReference type="SMART" id="SM00741">
    <property type="entry name" value="SapB"/>
    <property type="match status" value="1"/>
</dbReference>
<dbReference type="EMBL" id="JAHWGI010001437">
    <property type="protein sequence ID" value="KAK3932526.1"/>
    <property type="molecule type" value="Genomic_DNA"/>
</dbReference>
<keyword evidence="11" id="KW-0326">Glycosidase</keyword>
<evidence type="ECO:0000256" key="5">
    <source>
        <dbReference type="ARBA" id="ARBA00022723"/>
    </source>
</evidence>
<dbReference type="InterPro" id="IPR045473">
    <property type="entry name" value="ASM_C"/>
</dbReference>
<keyword evidence="8" id="KW-0862">Zinc</keyword>
<reference evidence="16" key="1">
    <citation type="submission" date="2021-07" db="EMBL/GenBank/DDBJ databases">
        <authorList>
            <person name="Catto M.A."/>
            <person name="Jacobson A."/>
            <person name="Kennedy G."/>
            <person name="Labadie P."/>
            <person name="Hunt B.G."/>
            <person name="Srinivasan R."/>
        </authorList>
    </citation>
    <scope>NUCLEOTIDE SEQUENCE</scope>
    <source>
        <strain evidence="16">PL_HMW_Pooled</strain>
        <tissue evidence="16">Head</tissue>
    </source>
</reference>
<dbReference type="GO" id="GO:0046872">
    <property type="term" value="F:metal ion binding"/>
    <property type="evidence" value="ECO:0007669"/>
    <property type="project" value="UniProtKB-KW"/>
</dbReference>
<dbReference type="CDD" id="cd00842">
    <property type="entry name" value="MPP_ASMase"/>
    <property type="match status" value="1"/>
</dbReference>
<feature type="signal peptide" evidence="14">
    <location>
        <begin position="1"/>
        <end position="26"/>
    </location>
</feature>
<dbReference type="InterPro" id="IPR041805">
    <property type="entry name" value="ASMase/PPN1_MPP"/>
</dbReference>
<evidence type="ECO:0000256" key="9">
    <source>
        <dbReference type="ARBA" id="ARBA00023157"/>
    </source>
</evidence>
<dbReference type="GO" id="GO:0016798">
    <property type="term" value="F:hydrolase activity, acting on glycosyl bonds"/>
    <property type="evidence" value="ECO:0007669"/>
    <property type="project" value="UniProtKB-KW"/>
</dbReference>
<dbReference type="Gene3D" id="3.60.21.10">
    <property type="match status" value="1"/>
</dbReference>
<keyword evidence="6 14" id="KW-0732">Signal</keyword>
<reference evidence="16" key="2">
    <citation type="journal article" date="2023" name="BMC Genomics">
        <title>Pest status, molecular evolution, and epigenetic factors derived from the genome assembly of Frankliniella fusca, a thysanopteran phytovirus vector.</title>
        <authorList>
            <person name="Catto M.A."/>
            <person name="Labadie P.E."/>
            <person name="Jacobson A.L."/>
            <person name="Kennedy G.G."/>
            <person name="Srinivasan R."/>
            <person name="Hunt B.G."/>
        </authorList>
    </citation>
    <scope>NUCLEOTIDE SEQUENCE</scope>
    <source>
        <strain evidence="16">PL_HMW_Pooled</strain>
    </source>
</reference>
<comment type="subcellular location">
    <subcellularLocation>
        <location evidence="2">Secreted</location>
    </subcellularLocation>
</comment>
<keyword evidence="17" id="KW-1185">Reference proteome</keyword>
<keyword evidence="9" id="KW-1015">Disulfide bond</keyword>
<dbReference type="Pfam" id="PF19272">
    <property type="entry name" value="ASMase_C"/>
    <property type="match status" value="1"/>
</dbReference>
<dbReference type="SUPFAM" id="SSF47862">
    <property type="entry name" value="Saposin"/>
    <property type="match status" value="1"/>
</dbReference>
<dbReference type="AlphaFoldDB" id="A0AAE1LTY2"/>
<evidence type="ECO:0000256" key="14">
    <source>
        <dbReference type="SAM" id="SignalP"/>
    </source>
</evidence>